<feature type="transmembrane region" description="Helical" evidence="9">
    <location>
        <begin position="12"/>
        <end position="29"/>
    </location>
</feature>
<keyword evidence="11" id="KW-0255">Endonuclease</keyword>
<feature type="transmembrane region" description="Helical" evidence="9">
    <location>
        <begin position="70"/>
        <end position="88"/>
    </location>
</feature>
<evidence type="ECO:0000313" key="11">
    <source>
        <dbReference type="EMBL" id="GJG27765.1"/>
    </source>
</evidence>
<evidence type="ECO:0000256" key="7">
    <source>
        <dbReference type="ARBA" id="ARBA00022842"/>
    </source>
</evidence>
<dbReference type="Proteomes" id="UP000216189">
    <property type="component" value="Unassembled WGS sequence"/>
</dbReference>
<dbReference type="CDD" id="cd09084">
    <property type="entry name" value="EEP-2"/>
    <property type="match status" value="1"/>
</dbReference>
<dbReference type="GeneID" id="72479166"/>
<name>A0AA37I2D8_SEGBR</name>
<proteinExistence type="predicted"/>
<accession>A0AA37I2D8</accession>
<dbReference type="RefSeq" id="WP_039869340.1">
    <property type="nucleotide sequence ID" value="NZ_BPTR01000001.1"/>
</dbReference>
<keyword evidence="3" id="KW-0540">Nuclease</keyword>
<keyword evidence="6" id="KW-0378">Hydrolase</keyword>
<evidence type="ECO:0000313" key="13">
    <source>
        <dbReference type="Proteomes" id="UP000216189"/>
    </source>
</evidence>
<dbReference type="GO" id="GO:0016787">
    <property type="term" value="F:hydrolase activity"/>
    <property type="evidence" value="ECO:0007669"/>
    <property type="project" value="UniProtKB-KW"/>
</dbReference>
<evidence type="ECO:0000259" key="10">
    <source>
        <dbReference type="Pfam" id="PF03372"/>
    </source>
</evidence>
<keyword evidence="5" id="KW-0227">DNA damage</keyword>
<protein>
    <submittedName>
        <fullName evidence="11 12">Endonuclease</fullName>
    </submittedName>
</protein>
<evidence type="ECO:0000256" key="3">
    <source>
        <dbReference type="ARBA" id="ARBA00022722"/>
    </source>
</evidence>
<dbReference type="GO" id="GO:0006281">
    <property type="term" value="P:DNA repair"/>
    <property type="evidence" value="ECO:0007669"/>
    <property type="project" value="UniProtKB-KW"/>
</dbReference>
<dbReference type="Gene3D" id="3.60.10.10">
    <property type="entry name" value="Endonuclease/exonuclease/phosphatase"/>
    <property type="match status" value="1"/>
</dbReference>
<dbReference type="GO" id="GO:0004519">
    <property type="term" value="F:endonuclease activity"/>
    <property type="evidence" value="ECO:0007669"/>
    <property type="project" value="UniProtKB-KW"/>
</dbReference>
<evidence type="ECO:0000256" key="8">
    <source>
        <dbReference type="ARBA" id="ARBA00023204"/>
    </source>
</evidence>
<keyword evidence="4" id="KW-0479">Metal-binding</keyword>
<evidence type="ECO:0000256" key="9">
    <source>
        <dbReference type="SAM" id="Phobius"/>
    </source>
</evidence>
<comment type="cofactor">
    <cofactor evidence="1">
        <name>Mn(2+)</name>
        <dbReference type="ChEBI" id="CHEBI:29035"/>
    </cofactor>
</comment>
<reference evidence="11" key="2">
    <citation type="submission" date="2021-08" db="EMBL/GenBank/DDBJ databases">
        <title>Prevotella lacticifex sp. nov., isolated from rumen of cow.</title>
        <authorList>
            <person name="Shinkai T."/>
            <person name="Ikeyama N."/>
            <person name="Kumagai M."/>
            <person name="Ohmori H."/>
            <person name="Sakamoto M."/>
            <person name="Ohkuma M."/>
            <person name="Mitsumori M."/>
        </authorList>
    </citation>
    <scope>NUCLEOTIDE SEQUENCE</scope>
    <source>
        <strain evidence="11">DSM 11371</strain>
    </source>
</reference>
<dbReference type="Pfam" id="PF03372">
    <property type="entry name" value="Exo_endo_phos"/>
    <property type="match status" value="1"/>
</dbReference>
<dbReference type="GO" id="GO:0046872">
    <property type="term" value="F:metal ion binding"/>
    <property type="evidence" value="ECO:0007669"/>
    <property type="project" value="UniProtKB-KW"/>
</dbReference>
<gene>
    <name evidence="12" type="ORF">CIK91_05420</name>
    <name evidence="11" type="ORF">PRRU23_14650</name>
</gene>
<dbReference type="SUPFAM" id="SSF56219">
    <property type="entry name" value="DNase I-like"/>
    <property type="match status" value="1"/>
</dbReference>
<evidence type="ECO:0000313" key="14">
    <source>
        <dbReference type="Proteomes" id="UP000887043"/>
    </source>
</evidence>
<dbReference type="InterPro" id="IPR005135">
    <property type="entry name" value="Endo/exonuclease/phosphatase"/>
</dbReference>
<keyword evidence="9" id="KW-1133">Transmembrane helix</keyword>
<sequence>MFGKLKKVTIQMVAGANIATILLMFLIGFSDRVNPVSFPVLSNIGLSFPVFILINLTFLFFWLLFQRRKVWIPIVGFLICYVPVREYAPLNIKHEVPKGAIRVMSYNVFLFAGWNSPGTSNGILQYIKKQHPDILCLQEAGCQEIGQANIDSVLDKIYPYKQYSHHSSSNSETIALYSKFPIVDSVRINYPSKGNFSVAYRVTIDEDSVWIINNHLETTGLSQDERKGFKLMMKGEMDHHVAKSTSKLIITRLGESSAKRAVEADAVSEFIEHHQHESIILCGDFNDGPISYTHHTIVKKLIDCYIESGFGPGISYHKGGFFVRIDNIMCTSDWEPFQCNVDNKIKLSDHYPISCWLKKRPKP</sequence>
<organism evidence="11 14">
    <name type="scientific">Segatella bryantii</name>
    <name type="common">Prevotella bryantii</name>
    <dbReference type="NCBI Taxonomy" id="77095"/>
    <lineage>
        <taxon>Bacteria</taxon>
        <taxon>Pseudomonadati</taxon>
        <taxon>Bacteroidota</taxon>
        <taxon>Bacteroidia</taxon>
        <taxon>Bacteroidales</taxon>
        <taxon>Prevotellaceae</taxon>
        <taxon>Segatella</taxon>
    </lineage>
</organism>
<feature type="transmembrane region" description="Helical" evidence="9">
    <location>
        <begin position="41"/>
        <end position="63"/>
    </location>
</feature>
<evidence type="ECO:0000256" key="4">
    <source>
        <dbReference type="ARBA" id="ARBA00022723"/>
    </source>
</evidence>
<comment type="cofactor">
    <cofactor evidence="2">
        <name>Mg(2+)</name>
        <dbReference type="ChEBI" id="CHEBI:18420"/>
    </cofactor>
</comment>
<dbReference type="AlphaFoldDB" id="A0AA37I2D8"/>
<dbReference type="PANTHER" id="PTHR15822">
    <property type="entry name" value="TRAF AND TNF RECEPTOR-ASSOCIATED PROTEIN"/>
    <property type="match status" value="1"/>
</dbReference>
<evidence type="ECO:0000256" key="1">
    <source>
        <dbReference type="ARBA" id="ARBA00001936"/>
    </source>
</evidence>
<dbReference type="Proteomes" id="UP000887043">
    <property type="component" value="Unassembled WGS sequence"/>
</dbReference>
<dbReference type="EMBL" id="NPJF01000026">
    <property type="protein sequence ID" value="OYP55781.1"/>
    <property type="molecule type" value="Genomic_DNA"/>
</dbReference>
<dbReference type="InterPro" id="IPR036691">
    <property type="entry name" value="Endo/exonu/phosph_ase_sf"/>
</dbReference>
<keyword evidence="7" id="KW-0460">Magnesium</keyword>
<keyword evidence="9" id="KW-0812">Transmembrane</keyword>
<evidence type="ECO:0000256" key="6">
    <source>
        <dbReference type="ARBA" id="ARBA00022801"/>
    </source>
</evidence>
<keyword evidence="8" id="KW-0234">DNA repair</keyword>
<dbReference type="EMBL" id="BPTR01000001">
    <property type="protein sequence ID" value="GJG27765.1"/>
    <property type="molecule type" value="Genomic_DNA"/>
</dbReference>
<feature type="domain" description="Endonuclease/exonuclease/phosphatase" evidence="10">
    <location>
        <begin position="104"/>
        <end position="350"/>
    </location>
</feature>
<evidence type="ECO:0000313" key="12">
    <source>
        <dbReference type="EMBL" id="OYP55781.1"/>
    </source>
</evidence>
<dbReference type="PANTHER" id="PTHR15822:SF4">
    <property type="entry name" value="TYROSYL-DNA PHOSPHODIESTERASE 2"/>
    <property type="match status" value="1"/>
</dbReference>
<keyword evidence="13" id="KW-1185">Reference proteome</keyword>
<reference evidence="12 13" key="1">
    <citation type="submission" date="2017-08" db="EMBL/GenBank/DDBJ databases">
        <title>Comparative genomics of non-oral Prevotella species.</title>
        <authorList>
            <person name="Accetto T."/>
            <person name="Nograsek B."/>
            <person name="Avgustin G."/>
        </authorList>
    </citation>
    <scope>NUCLEOTIDE SEQUENCE [LARGE SCALE GENOMIC DNA]</scope>
    <source>
        <strain evidence="12 13">TC1-1</strain>
    </source>
</reference>
<evidence type="ECO:0000256" key="2">
    <source>
        <dbReference type="ARBA" id="ARBA00001946"/>
    </source>
</evidence>
<comment type="caution">
    <text evidence="11">The sequence shown here is derived from an EMBL/GenBank/DDBJ whole genome shotgun (WGS) entry which is preliminary data.</text>
</comment>
<evidence type="ECO:0000256" key="5">
    <source>
        <dbReference type="ARBA" id="ARBA00022763"/>
    </source>
</evidence>
<keyword evidence="9" id="KW-0472">Membrane</keyword>
<dbReference type="InterPro" id="IPR051547">
    <property type="entry name" value="TDP2-like"/>
</dbReference>